<organism evidence="3 4">
    <name type="scientific">Gluconobacter cerinus</name>
    <dbReference type="NCBI Taxonomy" id="38307"/>
    <lineage>
        <taxon>Bacteria</taxon>
        <taxon>Pseudomonadati</taxon>
        <taxon>Pseudomonadota</taxon>
        <taxon>Alphaproteobacteria</taxon>
        <taxon>Acetobacterales</taxon>
        <taxon>Acetobacteraceae</taxon>
        <taxon>Gluconobacter</taxon>
    </lineage>
</organism>
<evidence type="ECO:0000313" key="5">
    <source>
        <dbReference type="Proteomes" id="UP001156614"/>
    </source>
</evidence>
<dbReference type="Proteomes" id="UP001156614">
    <property type="component" value="Unassembled WGS sequence"/>
</dbReference>
<protein>
    <submittedName>
        <fullName evidence="3">ATP synthase I</fullName>
    </submittedName>
    <submittedName>
        <fullName evidence="2">ATP synthase protein I</fullName>
    </submittedName>
</protein>
<reference evidence="2" key="4">
    <citation type="submission" date="2023-01" db="EMBL/GenBank/DDBJ databases">
        <title>Draft genome sequence of Gluconobacter cerinus strain NBRC 3267.</title>
        <authorList>
            <person name="Sun Q."/>
            <person name="Mori K."/>
        </authorList>
    </citation>
    <scope>NUCLEOTIDE SEQUENCE</scope>
    <source>
        <strain evidence="2">NBRC 3267</strain>
    </source>
</reference>
<keyword evidence="1" id="KW-1133">Transmembrane helix</keyword>
<dbReference type="PATRIC" id="fig|38307.3.peg.3248"/>
<keyword evidence="1" id="KW-0472">Membrane</keyword>
<evidence type="ECO:0000256" key="1">
    <source>
        <dbReference type="SAM" id="Phobius"/>
    </source>
</evidence>
<dbReference type="AlphaFoldDB" id="A0A1B6VGB6"/>
<feature type="transmembrane region" description="Helical" evidence="1">
    <location>
        <begin position="42"/>
        <end position="65"/>
    </location>
</feature>
<feature type="transmembrane region" description="Helical" evidence="1">
    <location>
        <begin position="77"/>
        <end position="99"/>
    </location>
</feature>
<name>A0A1B6VGB6_9PROT</name>
<reference evidence="2" key="1">
    <citation type="journal article" date="2014" name="Int. J. Syst. Evol. Microbiol.">
        <title>Complete genome sequence of Corynebacterium casei LMG S-19264T (=DSM 44701T), isolated from a smear-ripened cheese.</title>
        <authorList>
            <consortium name="US DOE Joint Genome Institute (JGI-PGF)"/>
            <person name="Walter F."/>
            <person name="Albersmeier A."/>
            <person name="Kalinowski J."/>
            <person name="Ruckert C."/>
        </authorList>
    </citation>
    <scope>NUCLEOTIDE SEQUENCE</scope>
    <source>
        <strain evidence="2">NBRC 3267</strain>
    </source>
</reference>
<gene>
    <name evidence="3" type="ORF">A0123_03106</name>
    <name evidence="2" type="ORF">GCM10007867_23100</name>
</gene>
<evidence type="ECO:0000313" key="3">
    <source>
        <dbReference type="EMBL" id="OAJ66253.1"/>
    </source>
</evidence>
<evidence type="ECO:0000313" key="4">
    <source>
        <dbReference type="Proteomes" id="UP000077786"/>
    </source>
</evidence>
<proteinExistence type="predicted"/>
<dbReference type="Pfam" id="PF09527">
    <property type="entry name" value="ATPase_gene1"/>
    <property type="match status" value="1"/>
</dbReference>
<dbReference type="EMBL" id="BSNU01000003">
    <property type="protein sequence ID" value="GLQ63465.1"/>
    <property type="molecule type" value="Genomic_DNA"/>
</dbReference>
<reference evidence="3 4" key="2">
    <citation type="submission" date="2016-03" db="EMBL/GenBank/DDBJ databases">
        <title>Draft genome sequence of Gluconobacter cerinus strain CECT 9110.</title>
        <authorList>
            <person name="Sainz F."/>
            <person name="Mas A."/>
            <person name="Torija M.J."/>
        </authorList>
    </citation>
    <scope>NUCLEOTIDE SEQUENCE [LARGE SCALE GENOMIC DNA]</scope>
    <source>
        <strain evidence="3 4">CECT 9110</strain>
    </source>
</reference>
<keyword evidence="5" id="KW-1185">Reference proteome</keyword>
<evidence type="ECO:0000313" key="2">
    <source>
        <dbReference type="EMBL" id="GLQ63465.1"/>
    </source>
</evidence>
<dbReference type="RefSeq" id="WP_064275510.1">
    <property type="nucleotide sequence ID" value="NZ_BEWM01000002.1"/>
</dbReference>
<dbReference type="EMBL" id="LUTU01000018">
    <property type="protein sequence ID" value="OAJ66253.1"/>
    <property type="molecule type" value="Genomic_DNA"/>
</dbReference>
<dbReference type="Proteomes" id="UP000077786">
    <property type="component" value="Unassembled WGS sequence"/>
</dbReference>
<dbReference type="OrthoDB" id="15401at2"/>
<reference evidence="5" key="3">
    <citation type="journal article" date="2019" name="Int. J. Syst. Evol. Microbiol.">
        <title>The Global Catalogue of Microorganisms (GCM) 10K type strain sequencing project: providing services to taxonomists for standard genome sequencing and annotation.</title>
        <authorList>
            <consortium name="The Broad Institute Genomics Platform"/>
            <consortium name="The Broad Institute Genome Sequencing Center for Infectious Disease"/>
            <person name="Wu L."/>
            <person name="Ma J."/>
        </authorList>
    </citation>
    <scope>NUCLEOTIDE SEQUENCE [LARGE SCALE GENOMIC DNA]</scope>
    <source>
        <strain evidence="5">NBRC 3267</strain>
    </source>
</reference>
<accession>A0A1B6VGB6</accession>
<sequence>MGHAPSDEDDSFDVRLKRASKKLDPHSEEFSTKSSDEDAGSIASFGVAIRVGTELVAGLAVGVALGYALDRWLGYRVLFLLIFALLGFGAGMMNVWRVLNGPGMVPELKDDGRSQRGSRIDD</sequence>
<keyword evidence="1" id="KW-0812">Transmembrane</keyword>
<dbReference type="InterPro" id="IPR032820">
    <property type="entry name" value="ATPase_put"/>
</dbReference>
<comment type="caution">
    <text evidence="3">The sequence shown here is derived from an EMBL/GenBank/DDBJ whole genome shotgun (WGS) entry which is preliminary data.</text>
</comment>